<dbReference type="PANTHER" id="PTHR10954">
    <property type="entry name" value="RIBONUCLEASE H2 SUBUNIT A"/>
    <property type="match status" value="1"/>
</dbReference>
<feature type="domain" description="RNase H type-2" evidence="14">
    <location>
        <begin position="10"/>
        <end position="200"/>
    </location>
</feature>
<evidence type="ECO:0000256" key="3">
    <source>
        <dbReference type="ARBA" id="ARBA00001946"/>
    </source>
</evidence>
<evidence type="ECO:0000256" key="1">
    <source>
        <dbReference type="ARBA" id="ARBA00000077"/>
    </source>
</evidence>
<dbReference type="InterPro" id="IPR036397">
    <property type="entry name" value="RNaseH_sf"/>
</dbReference>
<keyword evidence="11" id="KW-0255">Endonuclease</keyword>
<keyword evidence="13" id="KW-0464">Manganese</keyword>
<evidence type="ECO:0000256" key="7">
    <source>
        <dbReference type="ARBA" id="ARBA00019179"/>
    </source>
</evidence>
<comment type="cofactor">
    <cofactor evidence="3">
        <name>Mg(2+)</name>
        <dbReference type="ChEBI" id="CHEBI:18420"/>
    </cofactor>
</comment>
<keyword evidence="9" id="KW-0540">Nuclease</keyword>
<dbReference type="InterPro" id="IPR022898">
    <property type="entry name" value="RNase_HII"/>
</dbReference>
<dbReference type="GO" id="GO:0003723">
    <property type="term" value="F:RNA binding"/>
    <property type="evidence" value="ECO:0007669"/>
    <property type="project" value="InterPro"/>
</dbReference>
<evidence type="ECO:0000256" key="4">
    <source>
        <dbReference type="ARBA" id="ARBA00004496"/>
    </source>
</evidence>
<accession>A0A6C0DB70</accession>
<dbReference type="Pfam" id="PF01351">
    <property type="entry name" value="RNase_HII"/>
    <property type="match status" value="1"/>
</dbReference>
<dbReference type="InterPro" id="IPR024567">
    <property type="entry name" value="RNase_HII/HIII_dom"/>
</dbReference>
<organism evidence="15">
    <name type="scientific">viral metagenome</name>
    <dbReference type="NCBI Taxonomy" id="1070528"/>
    <lineage>
        <taxon>unclassified sequences</taxon>
        <taxon>metagenomes</taxon>
        <taxon>organismal metagenomes</taxon>
    </lineage>
</organism>
<evidence type="ECO:0000256" key="12">
    <source>
        <dbReference type="ARBA" id="ARBA00022801"/>
    </source>
</evidence>
<comment type="similarity">
    <text evidence="5">Belongs to the RNase HII family.</text>
</comment>
<keyword evidence="10" id="KW-0479">Metal-binding</keyword>
<evidence type="ECO:0000313" key="15">
    <source>
        <dbReference type="EMBL" id="QHT13414.1"/>
    </source>
</evidence>
<evidence type="ECO:0000256" key="11">
    <source>
        <dbReference type="ARBA" id="ARBA00022759"/>
    </source>
</evidence>
<evidence type="ECO:0000256" key="5">
    <source>
        <dbReference type="ARBA" id="ARBA00007383"/>
    </source>
</evidence>
<dbReference type="GO" id="GO:0006298">
    <property type="term" value="P:mismatch repair"/>
    <property type="evidence" value="ECO:0007669"/>
    <property type="project" value="TreeGrafter"/>
</dbReference>
<comment type="subcellular location">
    <subcellularLocation>
        <location evidence="4">Cytoplasm</location>
    </subcellularLocation>
</comment>
<comment type="catalytic activity">
    <reaction evidence="1">
        <text>Endonucleolytic cleavage to 5'-phosphomonoester.</text>
        <dbReference type="EC" id="3.1.26.4"/>
    </reaction>
</comment>
<dbReference type="CDD" id="cd07182">
    <property type="entry name" value="RNase_HII_bacteria_HII_like"/>
    <property type="match status" value="1"/>
</dbReference>
<dbReference type="GO" id="GO:0004523">
    <property type="term" value="F:RNA-DNA hybrid ribonuclease activity"/>
    <property type="evidence" value="ECO:0007669"/>
    <property type="project" value="UniProtKB-EC"/>
</dbReference>
<dbReference type="InterPro" id="IPR001352">
    <property type="entry name" value="RNase_HII/HIII"/>
</dbReference>
<dbReference type="GO" id="GO:0043137">
    <property type="term" value="P:DNA replication, removal of RNA primer"/>
    <property type="evidence" value="ECO:0007669"/>
    <property type="project" value="TreeGrafter"/>
</dbReference>
<comment type="cofactor">
    <cofactor evidence="2">
        <name>Mn(2+)</name>
        <dbReference type="ChEBI" id="CHEBI:29035"/>
    </cofactor>
</comment>
<dbReference type="InterPro" id="IPR012337">
    <property type="entry name" value="RNaseH-like_sf"/>
</dbReference>
<dbReference type="NCBIfam" id="NF000595">
    <property type="entry name" value="PRK00015.1-3"/>
    <property type="match status" value="1"/>
</dbReference>
<evidence type="ECO:0000256" key="8">
    <source>
        <dbReference type="ARBA" id="ARBA00022490"/>
    </source>
</evidence>
<dbReference type="Gene3D" id="3.30.420.10">
    <property type="entry name" value="Ribonuclease H-like superfamily/Ribonuclease H"/>
    <property type="match status" value="1"/>
</dbReference>
<evidence type="ECO:0000256" key="13">
    <source>
        <dbReference type="ARBA" id="ARBA00023211"/>
    </source>
</evidence>
<proteinExistence type="inferred from homology"/>
<protein>
    <recommendedName>
        <fullName evidence="7">Ribonuclease HII</fullName>
        <ecNumber evidence="6">3.1.26.4</ecNumber>
    </recommendedName>
</protein>
<dbReference type="PANTHER" id="PTHR10954:SF18">
    <property type="entry name" value="RIBONUCLEASE HII"/>
    <property type="match status" value="1"/>
</dbReference>
<evidence type="ECO:0000256" key="6">
    <source>
        <dbReference type="ARBA" id="ARBA00012180"/>
    </source>
</evidence>
<dbReference type="EMBL" id="MN739567">
    <property type="protein sequence ID" value="QHT13414.1"/>
    <property type="molecule type" value="Genomic_DNA"/>
</dbReference>
<dbReference type="GO" id="GO:0032299">
    <property type="term" value="C:ribonuclease H2 complex"/>
    <property type="evidence" value="ECO:0007669"/>
    <property type="project" value="TreeGrafter"/>
</dbReference>
<evidence type="ECO:0000256" key="2">
    <source>
        <dbReference type="ARBA" id="ARBA00001936"/>
    </source>
</evidence>
<dbReference type="PROSITE" id="PS51975">
    <property type="entry name" value="RNASE_H_2"/>
    <property type="match status" value="1"/>
</dbReference>
<dbReference type="GO" id="GO:0046872">
    <property type="term" value="F:metal ion binding"/>
    <property type="evidence" value="ECO:0007669"/>
    <property type="project" value="UniProtKB-KW"/>
</dbReference>
<evidence type="ECO:0000256" key="10">
    <source>
        <dbReference type="ARBA" id="ARBA00022723"/>
    </source>
</evidence>
<dbReference type="GO" id="GO:0005737">
    <property type="term" value="C:cytoplasm"/>
    <property type="evidence" value="ECO:0007669"/>
    <property type="project" value="UniProtKB-SubCell"/>
</dbReference>
<sequence length="200" mass="22730">MQSYYFNNEICEIGIDEAGRGPLLGNVYAAAVQWPQNLIPPDNLIVDSKKLSKKKRKLAFDWILANVENYGVGYATNQEIDNINILEATKLAMDRAINNLSIKPSCLIIDGIGWENKFSNYKVKSIVKGDTKFYSIAAASILAKEFHDKHIEELCSQNENLDERYNILKNMGYGTKKHIDGIKQYGYTSFHRNSFVIKNI</sequence>
<name>A0A6C0DB70_9ZZZZ</name>
<evidence type="ECO:0000259" key="14">
    <source>
        <dbReference type="PROSITE" id="PS51975"/>
    </source>
</evidence>
<reference evidence="15" key="1">
    <citation type="journal article" date="2020" name="Nature">
        <title>Giant virus diversity and host interactions through global metagenomics.</title>
        <authorList>
            <person name="Schulz F."/>
            <person name="Roux S."/>
            <person name="Paez-Espino D."/>
            <person name="Jungbluth S."/>
            <person name="Walsh D.A."/>
            <person name="Denef V.J."/>
            <person name="McMahon K.D."/>
            <person name="Konstantinidis K.T."/>
            <person name="Eloe-Fadrosh E.A."/>
            <person name="Kyrpides N.C."/>
            <person name="Woyke T."/>
        </authorList>
    </citation>
    <scope>NUCLEOTIDE SEQUENCE</scope>
    <source>
        <strain evidence="15">GVMAG-M-3300023174-131</strain>
    </source>
</reference>
<dbReference type="AlphaFoldDB" id="A0A6C0DB70"/>
<keyword evidence="8" id="KW-0963">Cytoplasm</keyword>
<keyword evidence="12" id="KW-0378">Hydrolase</keyword>
<evidence type="ECO:0000256" key="9">
    <source>
        <dbReference type="ARBA" id="ARBA00022722"/>
    </source>
</evidence>
<dbReference type="SUPFAM" id="SSF53098">
    <property type="entry name" value="Ribonuclease H-like"/>
    <property type="match status" value="1"/>
</dbReference>
<dbReference type="EC" id="3.1.26.4" evidence="6"/>